<dbReference type="OrthoDB" id="103374at2759"/>
<dbReference type="GeneID" id="94349510"/>
<name>A0A976FGK9_BRELC</name>
<accession>A0A976FGK9</accession>
<gene>
    <name evidence="2" type="ORF">CCR75_005764</name>
</gene>
<keyword evidence="3" id="KW-1185">Reference proteome</keyword>
<dbReference type="KEGG" id="blac:94349510"/>
<dbReference type="Proteomes" id="UP000294530">
    <property type="component" value="Unassembled WGS sequence"/>
</dbReference>
<dbReference type="RefSeq" id="XP_067815643.1">
    <property type="nucleotide sequence ID" value="XM_067963839.1"/>
</dbReference>
<dbReference type="InterPro" id="IPR000953">
    <property type="entry name" value="Chromo/chromo_shadow_dom"/>
</dbReference>
<dbReference type="EMBL" id="SHOA02000203">
    <property type="protein sequence ID" value="TDH66144.1"/>
    <property type="molecule type" value="Genomic_DNA"/>
</dbReference>
<proteinExistence type="predicted"/>
<organism evidence="2 3">
    <name type="scientific">Bremia lactucae</name>
    <name type="common">Lettuce downy mildew</name>
    <dbReference type="NCBI Taxonomy" id="4779"/>
    <lineage>
        <taxon>Eukaryota</taxon>
        <taxon>Sar</taxon>
        <taxon>Stramenopiles</taxon>
        <taxon>Oomycota</taxon>
        <taxon>Peronosporomycetes</taxon>
        <taxon>Peronosporales</taxon>
        <taxon>Peronosporaceae</taxon>
        <taxon>Bremia</taxon>
    </lineage>
</organism>
<feature type="domain" description="Chromo" evidence="1">
    <location>
        <begin position="57"/>
        <end position="141"/>
    </location>
</feature>
<evidence type="ECO:0000313" key="3">
    <source>
        <dbReference type="Proteomes" id="UP000294530"/>
    </source>
</evidence>
<dbReference type="AlphaFoldDB" id="A0A976FGK9"/>
<sequence>MYEGIADCKERTRLHQKITKKGTLENVSTGDFVLWSRVDERLRGNELMNNRGTRVRFMIEHLITGGLFDVHGSRLKFFHNASTSVTAETLEHIGKQGIVLGWRGLQDIEDSWEPLVSMIRDVLVLIKEYVMQQKDKPASPIDRCLNHDFLTC</sequence>
<evidence type="ECO:0000259" key="1">
    <source>
        <dbReference type="PROSITE" id="PS50013"/>
    </source>
</evidence>
<reference evidence="2 3" key="1">
    <citation type="journal article" date="2021" name="Genome Biol.">
        <title>AFLAP: assembly-free linkage analysis pipeline using k-mers from genome sequencing data.</title>
        <authorList>
            <person name="Fletcher K."/>
            <person name="Zhang L."/>
            <person name="Gil J."/>
            <person name="Han R."/>
            <person name="Cavanaugh K."/>
            <person name="Michelmore R."/>
        </authorList>
    </citation>
    <scope>NUCLEOTIDE SEQUENCE [LARGE SCALE GENOMIC DNA]</scope>
    <source>
        <strain evidence="2 3">SF5</strain>
    </source>
</reference>
<dbReference type="PROSITE" id="PS50013">
    <property type="entry name" value="CHROMO_2"/>
    <property type="match status" value="1"/>
</dbReference>
<comment type="caution">
    <text evidence="2">The sequence shown here is derived from an EMBL/GenBank/DDBJ whole genome shotgun (WGS) entry which is preliminary data.</text>
</comment>
<evidence type="ECO:0000313" key="2">
    <source>
        <dbReference type="EMBL" id="TDH66144.1"/>
    </source>
</evidence>
<protein>
    <recommendedName>
        <fullName evidence="1">Chromo domain-containing protein</fullName>
    </recommendedName>
</protein>